<proteinExistence type="predicted"/>
<accession>A0ABQ9LH41</accession>
<dbReference type="Pfam" id="PF03732">
    <property type="entry name" value="Retrotrans_gag"/>
    <property type="match status" value="1"/>
</dbReference>
<reference evidence="2 3" key="1">
    <citation type="journal article" date="2023" name="Plant Biotechnol. J.">
        <title>Chromosome-level wild Hevea brasiliensis genome provides new tools for genomic-assisted breeding and valuable loci to elevate rubber yield.</title>
        <authorList>
            <person name="Cheng H."/>
            <person name="Song X."/>
            <person name="Hu Y."/>
            <person name="Wu T."/>
            <person name="Yang Q."/>
            <person name="An Z."/>
            <person name="Feng S."/>
            <person name="Deng Z."/>
            <person name="Wu W."/>
            <person name="Zeng X."/>
            <person name="Tu M."/>
            <person name="Wang X."/>
            <person name="Huang H."/>
        </authorList>
    </citation>
    <scope>NUCLEOTIDE SEQUENCE [LARGE SCALE GENOMIC DNA]</scope>
    <source>
        <strain evidence="2">MT/VB/25A 57/8</strain>
    </source>
</reference>
<sequence>MATDLRTPNKIIISITPTVRGDPPATIMTQNLTIPMIPSGAPIPPHNNMEDKNFGLGDESPLSGLILVEQFPPKFKLPVLDKYGGTTNPRSHVANFQTIMMLQNVNDYHLCRVFSIILIGLAQKWYQHLKLGSIQNFNQLTTKFKNKIISYIPPKKLFSDLWKIKQ</sequence>
<dbReference type="EMBL" id="JARPOI010000012">
    <property type="protein sequence ID" value="KAJ9167272.1"/>
    <property type="molecule type" value="Genomic_DNA"/>
</dbReference>
<evidence type="ECO:0000313" key="2">
    <source>
        <dbReference type="EMBL" id="KAJ9167272.1"/>
    </source>
</evidence>
<name>A0ABQ9LH41_HEVBR</name>
<dbReference type="PANTHER" id="PTHR33223:SF10">
    <property type="entry name" value="AMINOTRANSFERASE-LIKE PLANT MOBILE DOMAIN-CONTAINING PROTEIN"/>
    <property type="match status" value="1"/>
</dbReference>
<evidence type="ECO:0000259" key="1">
    <source>
        <dbReference type="Pfam" id="PF03732"/>
    </source>
</evidence>
<keyword evidence="3" id="KW-1185">Reference proteome</keyword>
<gene>
    <name evidence="2" type="ORF">P3X46_021936</name>
</gene>
<feature type="domain" description="Retrotransposon gag" evidence="1">
    <location>
        <begin position="113"/>
        <end position="166"/>
    </location>
</feature>
<dbReference type="Proteomes" id="UP001174677">
    <property type="component" value="Chromosome 12"/>
</dbReference>
<protein>
    <recommendedName>
        <fullName evidence="1">Retrotransposon gag domain-containing protein</fullName>
    </recommendedName>
</protein>
<comment type="caution">
    <text evidence="2">The sequence shown here is derived from an EMBL/GenBank/DDBJ whole genome shotgun (WGS) entry which is preliminary data.</text>
</comment>
<dbReference type="InterPro" id="IPR005162">
    <property type="entry name" value="Retrotrans_gag_dom"/>
</dbReference>
<dbReference type="PANTHER" id="PTHR33223">
    <property type="entry name" value="CCHC-TYPE DOMAIN-CONTAINING PROTEIN"/>
    <property type="match status" value="1"/>
</dbReference>
<evidence type="ECO:0000313" key="3">
    <source>
        <dbReference type="Proteomes" id="UP001174677"/>
    </source>
</evidence>
<organism evidence="2 3">
    <name type="scientific">Hevea brasiliensis</name>
    <name type="common">Para rubber tree</name>
    <name type="synonym">Siphonia brasiliensis</name>
    <dbReference type="NCBI Taxonomy" id="3981"/>
    <lineage>
        <taxon>Eukaryota</taxon>
        <taxon>Viridiplantae</taxon>
        <taxon>Streptophyta</taxon>
        <taxon>Embryophyta</taxon>
        <taxon>Tracheophyta</taxon>
        <taxon>Spermatophyta</taxon>
        <taxon>Magnoliopsida</taxon>
        <taxon>eudicotyledons</taxon>
        <taxon>Gunneridae</taxon>
        <taxon>Pentapetalae</taxon>
        <taxon>rosids</taxon>
        <taxon>fabids</taxon>
        <taxon>Malpighiales</taxon>
        <taxon>Euphorbiaceae</taxon>
        <taxon>Crotonoideae</taxon>
        <taxon>Micrandreae</taxon>
        <taxon>Hevea</taxon>
    </lineage>
</organism>